<feature type="domain" description="VWFA" evidence="1">
    <location>
        <begin position="159"/>
        <end position="359"/>
    </location>
</feature>
<dbReference type="SUPFAM" id="SSF53300">
    <property type="entry name" value="vWA-like"/>
    <property type="match status" value="1"/>
</dbReference>
<protein>
    <submittedName>
        <fullName evidence="2">VWA domain-containing protein</fullName>
    </submittedName>
</protein>
<reference evidence="2 3" key="1">
    <citation type="submission" date="2018-09" db="EMBL/GenBank/DDBJ databases">
        <title>Marinorhizobium profundi gen. nov., sp. nov., isolated from a deep-sea sediment sample from the New Britain Trench and proposal of Marinorhizobiaceae fam. nov. in the order Rhizobiales of the class Alphaproteobacteria.</title>
        <authorList>
            <person name="Cao J."/>
        </authorList>
    </citation>
    <scope>NUCLEOTIDE SEQUENCE [LARGE SCALE GENOMIC DNA]</scope>
    <source>
        <strain evidence="2 3">WS11</strain>
    </source>
</reference>
<dbReference type="EMBL" id="CP032509">
    <property type="protein sequence ID" value="AZN71966.1"/>
    <property type="molecule type" value="Genomic_DNA"/>
</dbReference>
<accession>A0A3S9B4V1</accession>
<dbReference type="Proteomes" id="UP000268192">
    <property type="component" value="Chromosome"/>
</dbReference>
<dbReference type="AlphaFoldDB" id="A0A3S9B4V1"/>
<sequence length="372" mass="40668">MMLRRVVRMMRDQNGSFAIQLALLLPLLLGVASLAIDYTRALSFRSHAANAADAATLAAASKLALGDFSEDDARELAEVFFFAQLSQSSSVKTTELASLNPQIVAELDEARGGRTAEVRLTVDGAVQMMFPSWLIPGDSLSFHTESVSVSSSETHSAFSMMLVLDQSGSMNGCQASEYEFLCSWLRQPTRLATLKRAVANLSQQLTTADPQTQYVRMGITTYAEEKKSERQPAWGTASTSQFVQSIRASGGTNSSQAFDAAYKSVIRDRERSEHRARNGQEKPARIILFMTDGENNYASDTRYTLNRCADAKQADVIIYSVAFEATRGGQAMLRECASSADHYFEAATADQLMAAFERIGAEAANLLVRVAR</sequence>
<dbReference type="InterPro" id="IPR036465">
    <property type="entry name" value="vWFA_dom_sf"/>
</dbReference>
<evidence type="ECO:0000313" key="2">
    <source>
        <dbReference type="EMBL" id="AZN71966.1"/>
    </source>
</evidence>
<dbReference type="InterPro" id="IPR028087">
    <property type="entry name" value="Tad_N"/>
</dbReference>
<dbReference type="OrthoDB" id="7522752at2"/>
<gene>
    <name evidence="2" type="ORF">D5400_12370</name>
</gene>
<dbReference type="KEGG" id="abaw:D5400_12370"/>
<dbReference type="SMART" id="SM00327">
    <property type="entry name" value="VWA"/>
    <property type="match status" value="1"/>
</dbReference>
<dbReference type="Pfam" id="PF13400">
    <property type="entry name" value="Tad"/>
    <property type="match status" value="1"/>
</dbReference>
<dbReference type="PROSITE" id="PS50234">
    <property type="entry name" value="VWFA"/>
    <property type="match status" value="1"/>
</dbReference>
<organism evidence="2 3">
    <name type="scientific">Georhizobium profundi</name>
    <dbReference type="NCBI Taxonomy" id="2341112"/>
    <lineage>
        <taxon>Bacteria</taxon>
        <taxon>Pseudomonadati</taxon>
        <taxon>Pseudomonadota</taxon>
        <taxon>Alphaproteobacteria</taxon>
        <taxon>Hyphomicrobiales</taxon>
        <taxon>Rhizobiaceae</taxon>
        <taxon>Georhizobium</taxon>
    </lineage>
</organism>
<dbReference type="Pfam" id="PF00092">
    <property type="entry name" value="VWA"/>
    <property type="match status" value="1"/>
</dbReference>
<name>A0A3S9B4V1_9HYPH</name>
<keyword evidence="3" id="KW-1185">Reference proteome</keyword>
<evidence type="ECO:0000313" key="3">
    <source>
        <dbReference type="Proteomes" id="UP000268192"/>
    </source>
</evidence>
<evidence type="ECO:0000259" key="1">
    <source>
        <dbReference type="PROSITE" id="PS50234"/>
    </source>
</evidence>
<dbReference type="CDD" id="cd00198">
    <property type="entry name" value="vWFA"/>
    <property type="match status" value="1"/>
</dbReference>
<proteinExistence type="predicted"/>
<dbReference type="InterPro" id="IPR002035">
    <property type="entry name" value="VWF_A"/>
</dbReference>
<dbReference type="Gene3D" id="3.40.50.410">
    <property type="entry name" value="von Willebrand factor, type A domain"/>
    <property type="match status" value="1"/>
</dbReference>